<keyword evidence="3" id="KW-1185">Reference proteome</keyword>
<dbReference type="AlphaFoldDB" id="A0AAN6P202"/>
<reference evidence="2" key="1">
    <citation type="journal article" date="2023" name="Mol. Phylogenet. Evol.">
        <title>Genome-scale phylogeny and comparative genomics of the fungal order Sordariales.</title>
        <authorList>
            <person name="Hensen N."/>
            <person name="Bonometti L."/>
            <person name="Westerberg I."/>
            <person name="Brannstrom I.O."/>
            <person name="Guillou S."/>
            <person name="Cros-Aarteil S."/>
            <person name="Calhoun S."/>
            <person name="Haridas S."/>
            <person name="Kuo A."/>
            <person name="Mondo S."/>
            <person name="Pangilinan J."/>
            <person name="Riley R."/>
            <person name="LaButti K."/>
            <person name="Andreopoulos B."/>
            <person name="Lipzen A."/>
            <person name="Chen C."/>
            <person name="Yan M."/>
            <person name="Daum C."/>
            <person name="Ng V."/>
            <person name="Clum A."/>
            <person name="Steindorff A."/>
            <person name="Ohm R.A."/>
            <person name="Martin F."/>
            <person name="Silar P."/>
            <person name="Natvig D.O."/>
            <person name="Lalanne C."/>
            <person name="Gautier V."/>
            <person name="Ament-Velasquez S.L."/>
            <person name="Kruys A."/>
            <person name="Hutchinson M.I."/>
            <person name="Powell A.J."/>
            <person name="Barry K."/>
            <person name="Miller A.N."/>
            <person name="Grigoriev I.V."/>
            <person name="Debuchy R."/>
            <person name="Gladieux P."/>
            <person name="Hiltunen Thoren M."/>
            <person name="Johannesson H."/>
        </authorList>
    </citation>
    <scope>NUCLEOTIDE SEQUENCE</scope>
    <source>
        <strain evidence="2">CBS 626.80</strain>
    </source>
</reference>
<feature type="compositionally biased region" description="Basic and acidic residues" evidence="1">
    <location>
        <begin position="393"/>
        <end position="426"/>
    </location>
</feature>
<protein>
    <submittedName>
        <fullName evidence="2">Uncharacterized protein</fullName>
    </submittedName>
</protein>
<evidence type="ECO:0000313" key="3">
    <source>
        <dbReference type="Proteomes" id="UP001303222"/>
    </source>
</evidence>
<feature type="compositionally biased region" description="Polar residues" evidence="1">
    <location>
        <begin position="328"/>
        <end position="342"/>
    </location>
</feature>
<feature type="region of interest" description="Disordered" evidence="1">
    <location>
        <begin position="188"/>
        <end position="211"/>
    </location>
</feature>
<feature type="region of interest" description="Disordered" evidence="1">
    <location>
        <begin position="308"/>
        <end position="426"/>
    </location>
</feature>
<name>A0AAN6P202_9PEZI</name>
<evidence type="ECO:0000256" key="1">
    <source>
        <dbReference type="SAM" id="MobiDB-lite"/>
    </source>
</evidence>
<reference evidence="2" key="2">
    <citation type="submission" date="2023-06" db="EMBL/GenBank/DDBJ databases">
        <authorList>
            <consortium name="Lawrence Berkeley National Laboratory"/>
            <person name="Mondo S.J."/>
            <person name="Hensen N."/>
            <person name="Bonometti L."/>
            <person name="Westerberg I."/>
            <person name="Brannstrom I.O."/>
            <person name="Guillou S."/>
            <person name="Cros-Aarteil S."/>
            <person name="Calhoun S."/>
            <person name="Haridas S."/>
            <person name="Kuo A."/>
            <person name="Pangilinan J."/>
            <person name="Riley R."/>
            <person name="Labutti K."/>
            <person name="Andreopoulos B."/>
            <person name="Lipzen A."/>
            <person name="Chen C."/>
            <person name="Yanf M."/>
            <person name="Daum C."/>
            <person name="Ng V."/>
            <person name="Clum A."/>
            <person name="Steindorff A."/>
            <person name="Ohm R."/>
            <person name="Martin F."/>
            <person name="Silar P."/>
            <person name="Natvig D."/>
            <person name="Lalanne C."/>
            <person name="Gautier V."/>
            <person name="Ament-Velasquez S.L."/>
            <person name="Kruys A."/>
            <person name="Hutchinson M.I."/>
            <person name="Powell A.J."/>
            <person name="Barry K."/>
            <person name="Miller A.N."/>
            <person name="Grigoriev I.V."/>
            <person name="Debuchy R."/>
            <person name="Gladieux P."/>
            <person name="Thoren M.H."/>
            <person name="Johannesson H."/>
        </authorList>
    </citation>
    <scope>NUCLEOTIDE SEQUENCE</scope>
    <source>
        <strain evidence="2">CBS 626.80</strain>
    </source>
</reference>
<proteinExistence type="predicted"/>
<dbReference type="Proteomes" id="UP001303222">
    <property type="component" value="Unassembled WGS sequence"/>
</dbReference>
<sequence>MLFPLDEHAIYRAQQLLARAVGGIEALPPNLLRMDSVAEIFSAHLRLGNQSDASAASSVSAPAAAPASTRSQDGPQPRAIFQAPSAVCRDFDPFITSDLGEWMARIRHVLSIALGHPDCTDEDMEEVADIWRDDVCHEVKEIVEFIRQNKELLVAAWEAGKPYLGPDTKAGRERMRKEHQAIMIPGLAEENPRETVNPPRETDASASSSSSSTAAAAASFLATPGDAQSKSCDAFADMRNARQALREQNRPIWERLDQFKYDSSLPLDCDFPRRSNITDHHCIRQHGHTSAPTARVATEALQRMRHPQLEQNSAAPGSVSPGHKEQSVEATRTVLGSLSLSKQNRRNNKTPAPEGVGQPQQQHYHHPPQYEDEGYDVSDMGYPSPKDDGEDPDHDHNQCHNHDHGHYEQGQDLLQDHYRYAFEQEQ</sequence>
<feature type="compositionally biased region" description="Low complexity" evidence="1">
    <location>
        <begin position="58"/>
        <end position="68"/>
    </location>
</feature>
<accession>A0AAN6P202</accession>
<evidence type="ECO:0000313" key="2">
    <source>
        <dbReference type="EMBL" id="KAK3956086.1"/>
    </source>
</evidence>
<feature type="region of interest" description="Disordered" evidence="1">
    <location>
        <begin position="58"/>
        <end position="78"/>
    </location>
</feature>
<organism evidence="2 3">
    <name type="scientific">Pseudoneurospora amorphoporcata</name>
    <dbReference type="NCBI Taxonomy" id="241081"/>
    <lineage>
        <taxon>Eukaryota</taxon>
        <taxon>Fungi</taxon>
        <taxon>Dikarya</taxon>
        <taxon>Ascomycota</taxon>
        <taxon>Pezizomycotina</taxon>
        <taxon>Sordariomycetes</taxon>
        <taxon>Sordariomycetidae</taxon>
        <taxon>Sordariales</taxon>
        <taxon>Sordariaceae</taxon>
        <taxon>Pseudoneurospora</taxon>
    </lineage>
</organism>
<comment type="caution">
    <text evidence="2">The sequence shown here is derived from an EMBL/GenBank/DDBJ whole genome shotgun (WGS) entry which is preliminary data.</text>
</comment>
<dbReference type="EMBL" id="MU859069">
    <property type="protein sequence ID" value="KAK3956086.1"/>
    <property type="molecule type" value="Genomic_DNA"/>
</dbReference>
<gene>
    <name evidence="2" type="ORF">QBC32DRAFT_392611</name>
</gene>